<dbReference type="Proteomes" id="UP000681075">
    <property type="component" value="Unassembled WGS sequence"/>
</dbReference>
<dbReference type="SMART" id="SM00052">
    <property type="entry name" value="EAL"/>
    <property type="match status" value="1"/>
</dbReference>
<dbReference type="InterPro" id="IPR035919">
    <property type="entry name" value="EAL_sf"/>
</dbReference>
<dbReference type="CDD" id="cd01948">
    <property type="entry name" value="EAL"/>
    <property type="match status" value="1"/>
</dbReference>
<evidence type="ECO:0000259" key="2">
    <source>
        <dbReference type="PROSITE" id="PS50883"/>
    </source>
</evidence>
<dbReference type="Pfam" id="PF00563">
    <property type="entry name" value="EAL"/>
    <property type="match status" value="1"/>
</dbReference>
<protein>
    <submittedName>
        <fullName evidence="3">Diguanylate phosphodiesterase</fullName>
    </submittedName>
</protein>
<dbReference type="RefSeq" id="WP_420244193.1">
    <property type="nucleotide sequence ID" value="NZ_BOPV01000001.1"/>
</dbReference>
<comment type="caution">
    <text evidence="3">The sequence shown here is derived from an EMBL/GenBank/DDBJ whole genome shotgun (WGS) entry which is preliminary data.</text>
</comment>
<keyword evidence="4" id="KW-1185">Reference proteome</keyword>
<dbReference type="SUPFAM" id="SSF141868">
    <property type="entry name" value="EAL domain-like"/>
    <property type="match status" value="1"/>
</dbReference>
<dbReference type="PANTHER" id="PTHR33121">
    <property type="entry name" value="CYCLIC DI-GMP PHOSPHODIESTERASE PDEF"/>
    <property type="match status" value="1"/>
</dbReference>
<feature type="domain" description="EAL" evidence="2">
    <location>
        <begin position="278"/>
        <end position="527"/>
    </location>
</feature>
<dbReference type="PANTHER" id="PTHR33121:SF70">
    <property type="entry name" value="SIGNALING PROTEIN YKOW"/>
    <property type="match status" value="1"/>
</dbReference>
<dbReference type="AlphaFoldDB" id="A0A8S8XAA1"/>
<proteinExistence type="predicted"/>
<dbReference type="InterPro" id="IPR001633">
    <property type="entry name" value="EAL_dom"/>
</dbReference>
<accession>A0A8S8XAA1</accession>
<dbReference type="PROSITE" id="PS50883">
    <property type="entry name" value="EAL"/>
    <property type="match status" value="1"/>
</dbReference>
<evidence type="ECO:0000256" key="1">
    <source>
        <dbReference type="SAM" id="MobiDB-lite"/>
    </source>
</evidence>
<evidence type="ECO:0000313" key="4">
    <source>
        <dbReference type="Proteomes" id="UP000681075"/>
    </source>
</evidence>
<feature type="region of interest" description="Disordered" evidence="1">
    <location>
        <begin position="520"/>
        <end position="540"/>
    </location>
</feature>
<sequence length="540" mass="58010">MPDALLQKERNRFVGFSFATAQLLLELDESNRIVYAAGASFQIAESANQLLGRPIDSIVAERDVGFLGHILQRYREGRPGQMVRVALKRDGKPAQDFLVGGCIVETTPGALYLGLVPALGVARALAGSASKLADAAAMQAAAEGDPSLTLYASRALAELSAADPDLTNRITQDIHAYLRSVSLGGEYVTDLAPGRYGFLRAAGVSDGEIEQSVATILTQADLEPAGQLFNIRFDSAELNSEDAARALAYTIEKFARSEPTEFTLRSVQEAVAEMIGNSVSLMQSARTVLTEGALEVAFQKVVEMRTGETHHFEALSRFSGIESVADFIRFMEDSGIVQDLDLLVVQKVFEQLVEMGQSGWRPKVAVNLSGRSIQGDIFRGRLLQLGQTHADLRSQMLFELTETSSITAIDSTAQFLNKLASCGHAICLDDVGAGSTSLQMLRAMPANFIKLDGSVVHGASRPGGDRTLFKALVDLARGKGAELIAEQIETEADARFCAQAGARFGQGWLFGKASPEAIKQRDKSKPIDIGGNWGGGHTLR</sequence>
<name>A0A8S8XAA1_9PROT</name>
<dbReference type="GO" id="GO:0071111">
    <property type="term" value="F:cyclic-guanylate-specific phosphodiesterase activity"/>
    <property type="evidence" value="ECO:0007669"/>
    <property type="project" value="InterPro"/>
</dbReference>
<dbReference type="Gene3D" id="3.20.20.450">
    <property type="entry name" value="EAL domain"/>
    <property type="match status" value="1"/>
</dbReference>
<dbReference type="InterPro" id="IPR050706">
    <property type="entry name" value="Cyclic-di-GMP_PDE-like"/>
</dbReference>
<gene>
    <name evidence="3" type="ORF">TMPK1_31650</name>
</gene>
<reference evidence="3" key="1">
    <citation type="submission" date="2021-02" db="EMBL/GenBank/DDBJ databases">
        <title>Genome sequence of Rhodospirillales sp. strain TMPK1 isolated from soil.</title>
        <authorList>
            <person name="Nakai R."/>
            <person name="Kusada H."/>
            <person name="Tamaki H."/>
        </authorList>
    </citation>
    <scope>NUCLEOTIDE SEQUENCE</scope>
    <source>
        <strain evidence="3">TMPK1</strain>
    </source>
</reference>
<organism evidence="3 4">
    <name type="scientific">Roseiterribacter gracilis</name>
    <dbReference type="NCBI Taxonomy" id="2812848"/>
    <lineage>
        <taxon>Bacteria</taxon>
        <taxon>Pseudomonadati</taxon>
        <taxon>Pseudomonadota</taxon>
        <taxon>Alphaproteobacteria</taxon>
        <taxon>Rhodospirillales</taxon>
        <taxon>Roseiterribacteraceae</taxon>
        <taxon>Roseiterribacter</taxon>
    </lineage>
</organism>
<dbReference type="EMBL" id="BOPV01000001">
    <property type="protein sequence ID" value="GIL40928.1"/>
    <property type="molecule type" value="Genomic_DNA"/>
</dbReference>
<evidence type="ECO:0000313" key="3">
    <source>
        <dbReference type="EMBL" id="GIL40928.1"/>
    </source>
</evidence>
<feature type="compositionally biased region" description="Gly residues" evidence="1">
    <location>
        <begin position="531"/>
        <end position="540"/>
    </location>
</feature>